<dbReference type="Proteomes" id="UP000243180">
    <property type="component" value="Chromosome"/>
</dbReference>
<dbReference type="GO" id="GO:0006637">
    <property type="term" value="P:acyl-CoA metabolic process"/>
    <property type="evidence" value="ECO:0007669"/>
    <property type="project" value="TreeGrafter"/>
</dbReference>
<dbReference type="PROSITE" id="PS51770">
    <property type="entry name" value="HOTDOG_ACOT"/>
    <property type="match status" value="1"/>
</dbReference>
<protein>
    <submittedName>
        <fullName evidence="5">Acyl-CoA hydrolase</fullName>
    </submittedName>
</protein>
<dbReference type="InterPro" id="IPR029069">
    <property type="entry name" value="HotDog_dom_sf"/>
</dbReference>
<dbReference type="EMBL" id="AP014879">
    <property type="protein sequence ID" value="BAV35000.1"/>
    <property type="molecule type" value="Genomic_DNA"/>
</dbReference>
<evidence type="ECO:0000256" key="1">
    <source>
        <dbReference type="ARBA" id="ARBA00010458"/>
    </source>
</evidence>
<dbReference type="GO" id="GO:0009062">
    <property type="term" value="P:fatty acid catabolic process"/>
    <property type="evidence" value="ECO:0007669"/>
    <property type="project" value="TreeGrafter"/>
</dbReference>
<dbReference type="RefSeq" id="WP_096361688.1">
    <property type="nucleotide sequence ID" value="NZ_AP014879.1"/>
</dbReference>
<comment type="similarity">
    <text evidence="1">Belongs to the acyl coenzyme A hydrolase family.</text>
</comment>
<dbReference type="InParanoid" id="A0A1B4XJL7"/>
<dbReference type="PANTHER" id="PTHR11049:SF5">
    <property type="entry name" value="ACYL-COA THIOESTER HYDROLASE YCIA"/>
    <property type="match status" value="1"/>
</dbReference>
<dbReference type="SUPFAM" id="SSF54637">
    <property type="entry name" value="Thioesterase/thiol ester dehydrase-isomerase"/>
    <property type="match status" value="1"/>
</dbReference>
<name>A0A1B4XJL7_9GAMM</name>
<proteinExistence type="inferred from homology"/>
<reference evidence="5 6" key="1">
    <citation type="submission" date="2015-05" db="EMBL/GenBank/DDBJ databases">
        <title>Complete genome sequence of a sulfur-oxidizing gammaproteobacterium strain HA5.</title>
        <authorList>
            <person name="Miura A."/>
            <person name="Kojima H."/>
            <person name="Fukui M."/>
        </authorList>
    </citation>
    <scope>NUCLEOTIDE SEQUENCE [LARGE SCALE GENOMIC DNA]</scope>
    <source>
        <strain evidence="5 6">HA5</strain>
    </source>
</reference>
<keyword evidence="2 3" id="KW-0378">Hydrolase</keyword>
<dbReference type="GO" id="GO:0005829">
    <property type="term" value="C:cytosol"/>
    <property type="evidence" value="ECO:0007669"/>
    <property type="project" value="TreeGrafter"/>
</dbReference>
<dbReference type="Gene3D" id="3.10.129.10">
    <property type="entry name" value="Hotdog Thioesterase"/>
    <property type="match status" value="1"/>
</dbReference>
<dbReference type="CDD" id="cd03442">
    <property type="entry name" value="BFIT_BACH"/>
    <property type="match status" value="1"/>
</dbReference>
<dbReference type="KEGG" id="slim:SCL_2723"/>
<dbReference type="Pfam" id="PF03061">
    <property type="entry name" value="4HBT"/>
    <property type="match status" value="1"/>
</dbReference>
<dbReference type="OrthoDB" id="9801856at2"/>
<sequence length="133" mass="14465">MNEPLQLPNRHATLRLVPMVKDTNAAGDVFGGWVMSQVDIAGSIEAVRRAKGRVVTVAVNAFHFVAPVFVNDLASFYAKVIKVGHTSITVDVEVYAERGLRSPNPGEIVKVTEAVLTYVAVDADRKKRPVPPE</sequence>
<dbReference type="InterPro" id="IPR040170">
    <property type="entry name" value="Cytosol_ACT"/>
</dbReference>
<dbReference type="InterPro" id="IPR006683">
    <property type="entry name" value="Thioestr_dom"/>
</dbReference>
<evidence type="ECO:0000259" key="4">
    <source>
        <dbReference type="PROSITE" id="PS51770"/>
    </source>
</evidence>
<dbReference type="InterPro" id="IPR033120">
    <property type="entry name" value="HOTDOG_ACOT"/>
</dbReference>
<dbReference type="FunCoup" id="A0A1B4XJL7">
    <property type="interactions" value="198"/>
</dbReference>
<accession>A0A1B4XJL7</accession>
<evidence type="ECO:0000256" key="3">
    <source>
        <dbReference type="PROSITE-ProRule" id="PRU01106"/>
    </source>
</evidence>
<keyword evidence="6" id="KW-1185">Reference proteome</keyword>
<dbReference type="PANTHER" id="PTHR11049">
    <property type="entry name" value="ACYL COENZYME A THIOESTER HYDROLASE"/>
    <property type="match status" value="1"/>
</dbReference>
<dbReference type="GO" id="GO:0052816">
    <property type="term" value="F:long-chain fatty acyl-CoA hydrolase activity"/>
    <property type="evidence" value="ECO:0007669"/>
    <property type="project" value="TreeGrafter"/>
</dbReference>
<feature type="domain" description="HotDog ACOT-type" evidence="4">
    <location>
        <begin position="8"/>
        <end position="124"/>
    </location>
</feature>
<gene>
    <name evidence="5" type="ORF">SCL_2723</name>
</gene>
<dbReference type="AlphaFoldDB" id="A0A1B4XJL7"/>
<organism evidence="5 6">
    <name type="scientific">Sulfuricaulis limicola</name>
    <dbReference type="NCBI Taxonomy" id="1620215"/>
    <lineage>
        <taxon>Bacteria</taxon>
        <taxon>Pseudomonadati</taxon>
        <taxon>Pseudomonadota</taxon>
        <taxon>Gammaproteobacteria</taxon>
        <taxon>Acidiferrobacterales</taxon>
        <taxon>Acidiferrobacteraceae</taxon>
        <taxon>Sulfuricaulis</taxon>
    </lineage>
</organism>
<evidence type="ECO:0000313" key="5">
    <source>
        <dbReference type="EMBL" id="BAV35000.1"/>
    </source>
</evidence>
<evidence type="ECO:0000256" key="2">
    <source>
        <dbReference type="ARBA" id="ARBA00022801"/>
    </source>
</evidence>
<evidence type="ECO:0000313" key="6">
    <source>
        <dbReference type="Proteomes" id="UP000243180"/>
    </source>
</evidence>